<reference evidence="1" key="1">
    <citation type="submission" date="2016-10" db="EMBL/GenBank/DDBJ databases">
        <title>Genome sequence of Streptomyces mangrovisoli MUSC 149.</title>
        <authorList>
            <person name="Lee L.-H."/>
            <person name="Ser H.-L."/>
        </authorList>
    </citation>
    <scope>NUCLEOTIDE SEQUENCE [LARGE SCALE GENOMIC DNA]</scope>
    <source>
        <strain evidence="1">MUSC 149</strain>
    </source>
</reference>
<dbReference type="Proteomes" id="UP000034196">
    <property type="component" value="Unassembled WGS sequence"/>
</dbReference>
<dbReference type="EMBL" id="LAVA02000016">
    <property type="protein sequence ID" value="OIJ68323.1"/>
    <property type="molecule type" value="Genomic_DNA"/>
</dbReference>
<organism evidence="1 2">
    <name type="scientific">Streptomyces mangrovisoli</name>
    <dbReference type="NCBI Taxonomy" id="1428628"/>
    <lineage>
        <taxon>Bacteria</taxon>
        <taxon>Bacillati</taxon>
        <taxon>Actinomycetota</taxon>
        <taxon>Actinomycetes</taxon>
        <taxon>Kitasatosporales</taxon>
        <taxon>Streptomycetaceae</taxon>
        <taxon>Streptomyces</taxon>
    </lineage>
</organism>
<comment type="caution">
    <text evidence="1">The sequence shown here is derived from an EMBL/GenBank/DDBJ whole genome shotgun (WGS) entry which is preliminary data.</text>
</comment>
<keyword evidence="2" id="KW-1185">Reference proteome</keyword>
<dbReference type="AlphaFoldDB" id="A0A1J4P146"/>
<gene>
    <name evidence="1" type="ORF">WN71_007825</name>
</gene>
<sequence>MTTALAASTLASCSPPERDLIAIRLTADGDPMASLRPCGEDRVTSVEVLGSAVRDDPDGPVEDLTSWEVQSPRSVQGPQEIRLFHTPDGWTGDPAPLGDQRIKATHSYSVAFIVSSGGGVSYRGVVDFTVADLARLQRGHVWSDDRAMTAEEFREHTAKECDDGWF</sequence>
<accession>A0A1J4P146</accession>
<proteinExistence type="predicted"/>
<protein>
    <submittedName>
        <fullName evidence="1">Uncharacterized protein</fullName>
    </submittedName>
</protein>
<name>A0A1J4P146_9ACTN</name>
<evidence type="ECO:0000313" key="1">
    <source>
        <dbReference type="EMBL" id="OIJ68323.1"/>
    </source>
</evidence>
<evidence type="ECO:0000313" key="2">
    <source>
        <dbReference type="Proteomes" id="UP000034196"/>
    </source>
</evidence>